<evidence type="ECO:0000256" key="7">
    <source>
        <dbReference type="ARBA" id="ARBA00038437"/>
    </source>
</evidence>
<evidence type="ECO:0000256" key="5">
    <source>
        <dbReference type="ARBA" id="ARBA00022806"/>
    </source>
</evidence>
<dbReference type="PROSITE" id="PS51195">
    <property type="entry name" value="Q_MOTIF"/>
    <property type="match status" value="1"/>
</dbReference>
<keyword evidence="6 11" id="KW-0067">ATP-binding</keyword>
<dbReference type="InterPro" id="IPR050079">
    <property type="entry name" value="DEAD_box_RNA_helicase"/>
</dbReference>
<dbReference type="SMART" id="SM00490">
    <property type="entry name" value="HELICc"/>
    <property type="match status" value="1"/>
</dbReference>
<keyword evidence="3 11" id="KW-0547">Nucleotide-binding</keyword>
<evidence type="ECO:0000259" key="13">
    <source>
        <dbReference type="PROSITE" id="PS51194"/>
    </source>
</evidence>
<dbReference type="GO" id="GO:0042255">
    <property type="term" value="P:ribosome assembly"/>
    <property type="evidence" value="ECO:0007669"/>
    <property type="project" value="UniProtKB-ARBA"/>
</dbReference>
<dbReference type="Pfam" id="PF00271">
    <property type="entry name" value="Helicase_C"/>
    <property type="match status" value="1"/>
</dbReference>
<dbReference type="CDD" id="cd00268">
    <property type="entry name" value="DEADc"/>
    <property type="match status" value="1"/>
</dbReference>
<dbReference type="eggNOG" id="COG0513">
    <property type="taxonomic scope" value="Bacteria"/>
</dbReference>
<name>H8GN32_METAL</name>
<dbReference type="InterPro" id="IPR027417">
    <property type="entry name" value="P-loop_NTPase"/>
</dbReference>
<protein>
    <recommendedName>
        <fullName evidence="9">DEAD-box ATP-dependent RNA helicase RhpA</fullName>
        <ecNumber evidence="1">3.6.4.13</ecNumber>
    </recommendedName>
</protein>
<dbReference type="STRING" id="686340.Metal_3066"/>
<evidence type="ECO:0000313" key="15">
    <source>
        <dbReference type="EMBL" id="EIC30746.1"/>
    </source>
</evidence>
<dbReference type="GO" id="GO:0003676">
    <property type="term" value="F:nucleic acid binding"/>
    <property type="evidence" value="ECO:0007669"/>
    <property type="project" value="InterPro"/>
</dbReference>
<dbReference type="PANTHER" id="PTHR47959">
    <property type="entry name" value="ATP-DEPENDENT RNA HELICASE RHLE-RELATED"/>
    <property type="match status" value="1"/>
</dbReference>
<dbReference type="InterPro" id="IPR001650">
    <property type="entry name" value="Helicase_C-like"/>
</dbReference>
<dbReference type="GO" id="GO:0005829">
    <property type="term" value="C:cytosol"/>
    <property type="evidence" value="ECO:0007669"/>
    <property type="project" value="TreeGrafter"/>
</dbReference>
<evidence type="ECO:0000256" key="3">
    <source>
        <dbReference type="ARBA" id="ARBA00022741"/>
    </source>
</evidence>
<evidence type="ECO:0000256" key="10">
    <source>
        <dbReference type="PROSITE-ProRule" id="PRU00552"/>
    </source>
</evidence>
<evidence type="ECO:0000259" key="12">
    <source>
        <dbReference type="PROSITE" id="PS51192"/>
    </source>
</evidence>
<feature type="short sequence motif" description="Q motif" evidence="10">
    <location>
        <begin position="1"/>
        <end position="29"/>
    </location>
</feature>
<dbReference type="FunFam" id="3.40.50.300:FF:000108">
    <property type="entry name" value="ATP-dependent RNA helicase RhlE"/>
    <property type="match status" value="1"/>
</dbReference>
<dbReference type="PROSITE" id="PS51192">
    <property type="entry name" value="HELICASE_ATP_BIND_1"/>
    <property type="match status" value="1"/>
</dbReference>
<dbReference type="SUPFAM" id="SSF52540">
    <property type="entry name" value="P-loop containing nucleoside triphosphate hydrolases"/>
    <property type="match status" value="1"/>
</dbReference>
<evidence type="ECO:0000256" key="9">
    <source>
        <dbReference type="ARBA" id="ARBA00074363"/>
    </source>
</evidence>
<dbReference type="AlphaFoldDB" id="H8GN32"/>
<dbReference type="Proteomes" id="UP000005090">
    <property type="component" value="Chromosome"/>
</dbReference>
<dbReference type="EC" id="3.6.4.13" evidence="1"/>
<dbReference type="GO" id="GO:0009266">
    <property type="term" value="P:response to temperature stimulus"/>
    <property type="evidence" value="ECO:0007669"/>
    <property type="project" value="UniProtKB-ARBA"/>
</dbReference>
<feature type="domain" description="Helicase ATP-binding" evidence="12">
    <location>
        <begin position="32"/>
        <end position="208"/>
    </location>
</feature>
<evidence type="ECO:0000256" key="6">
    <source>
        <dbReference type="ARBA" id="ARBA00022840"/>
    </source>
</evidence>
<dbReference type="GO" id="GO:0003724">
    <property type="term" value="F:RNA helicase activity"/>
    <property type="evidence" value="ECO:0007669"/>
    <property type="project" value="UniProtKB-EC"/>
</dbReference>
<evidence type="ECO:0000313" key="16">
    <source>
        <dbReference type="Proteomes" id="UP000005090"/>
    </source>
</evidence>
<dbReference type="PROSITE" id="PS51194">
    <property type="entry name" value="HELICASE_CTER"/>
    <property type="match status" value="1"/>
</dbReference>
<dbReference type="Gene3D" id="3.40.50.300">
    <property type="entry name" value="P-loop containing nucleotide triphosphate hydrolases"/>
    <property type="match status" value="2"/>
</dbReference>
<dbReference type="EMBL" id="CM001475">
    <property type="protein sequence ID" value="EIC30746.1"/>
    <property type="molecule type" value="Genomic_DNA"/>
</dbReference>
<dbReference type="CDD" id="cd18787">
    <property type="entry name" value="SF2_C_DEAD"/>
    <property type="match status" value="1"/>
</dbReference>
<feature type="domain" description="DEAD-box RNA helicase Q" evidence="14">
    <location>
        <begin position="1"/>
        <end position="29"/>
    </location>
</feature>
<evidence type="ECO:0000256" key="1">
    <source>
        <dbReference type="ARBA" id="ARBA00012552"/>
    </source>
</evidence>
<dbReference type="GO" id="GO:0005524">
    <property type="term" value="F:ATP binding"/>
    <property type="evidence" value="ECO:0007669"/>
    <property type="project" value="UniProtKB-KW"/>
</dbReference>
<dbReference type="PANTHER" id="PTHR47959:SF13">
    <property type="entry name" value="ATP-DEPENDENT RNA HELICASE RHLE"/>
    <property type="match status" value="1"/>
</dbReference>
<dbReference type="HOGENOM" id="CLU_003041_28_3_6"/>
<evidence type="ECO:0000256" key="4">
    <source>
        <dbReference type="ARBA" id="ARBA00022801"/>
    </source>
</evidence>
<evidence type="ECO:0000256" key="2">
    <source>
        <dbReference type="ARBA" id="ARBA00022490"/>
    </source>
</evidence>
<dbReference type="RefSeq" id="WP_005373544.1">
    <property type="nucleotide sequence ID" value="NZ_CM001475.1"/>
</dbReference>
<dbReference type="InterPro" id="IPR011545">
    <property type="entry name" value="DEAD/DEAH_box_helicase_dom"/>
</dbReference>
<dbReference type="GO" id="GO:0016787">
    <property type="term" value="F:hydrolase activity"/>
    <property type="evidence" value="ECO:0007669"/>
    <property type="project" value="UniProtKB-KW"/>
</dbReference>
<evidence type="ECO:0000256" key="8">
    <source>
        <dbReference type="ARBA" id="ARBA00047984"/>
    </source>
</evidence>
<keyword evidence="5 11" id="KW-0347">Helicase</keyword>
<keyword evidence="16" id="KW-1185">Reference proteome</keyword>
<comment type="catalytic activity">
    <reaction evidence="8">
        <text>ATP + H2O = ADP + phosphate + H(+)</text>
        <dbReference type="Rhea" id="RHEA:13065"/>
        <dbReference type="ChEBI" id="CHEBI:15377"/>
        <dbReference type="ChEBI" id="CHEBI:15378"/>
        <dbReference type="ChEBI" id="CHEBI:30616"/>
        <dbReference type="ChEBI" id="CHEBI:43474"/>
        <dbReference type="ChEBI" id="CHEBI:456216"/>
        <dbReference type="EC" id="3.6.4.13"/>
    </reaction>
</comment>
<dbReference type="PROSITE" id="PS00039">
    <property type="entry name" value="DEAD_ATP_HELICASE"/>
    <property type="match status" value="1"/>
</dbReference>
<keyword evidence="2" id="KW-0963">Cytoplasm</keyword>
<accession>H8GN32</accession>
<feature type="domain" description="Helicase C-terminal" evidence="13">
    <location>
        <begin position="235"/>
        <end position="376"/>
    </location>
</feature>
<evidence type="ECO:0000259" key="14">
    <source>
        <dbReference type="PROSITE" id="PS51195"/>
    </source>
</evidence>
<dbReference type="Pfam" id="PF00270">
    <property type="entry name" value="DEAD"/>
    <property type="match status" value="1"/>
</dbReference>
<dbReference type="SMART" id="SM00487">
    <property type="entry name" value="DEXDc"/>
    <property type="match status" value="1"/>
</dbReference>
<comment type="similarity">
    <text evidence="7 11">Belongs to the DEAD box helicase family.</text>
</comment>
<reference evidence="15 16" key="1">
    <citation type="journal article" date="2013" name="Genome Announc.">
        <title>Genome Sequence of the Obligate Gammaproteobacterial Methanotroph Methylomicrobium album Strain BG8.</title>
        <authorList>
            <person name="Kits K.D."/>
            <person name="Kalyuzhnaya M.G."/>
            <person name="Klotz M.G."/>
            <person name="Jetten M.S."/>
            <person name="Op den Camp H.J."/>
            <person name="Vuilleumier S."/>
            <person name="Bringel F."/>
            <person name="Dispirito A.A."/>
            <person name="Murrell J.C."/>
            <person name="Bruce D."/>
            <person name="Cheng J.F."/>
            <person name="Copeland A."/>
            <person name="Goodwin L."/>
            <person name="Hauser L."/>
            <person name="Lajus A."/>
            <person name="Land M.L."/>
            <person name="Lapidus A."/>
            <person name="Lucas S."/>
            <person name="Medigue C."/>
            <person name="Pitluck S."/>
            <person name="Woyke T."/>
            <person name="Zeytun A."/>
            <person name="Stein L.Y."/>
        </authorList>
    </citation>
    <scope>NUCLEOTIDE SEQUENCE [LARGE SCALE GENOMIC DNA]</scope>
    <source>
        <strain evidence="15 16">BG8</strain>
    </source>
</reference>
<gene>
    <name evidence="15" type="ORF">Metal_3066</name>
</gene>
<dbReference type="InterPro" id="IPR000629">
    <property type="entry name" value="RNA-helicase_DEAD-box_CS"/>
</dbReference>
<sequence length="376" mass="40644">MPFSSLGLSESLLRAIGDSGYTVPTPIQQKSIPAVLSGRDLLAAAQTGTGKTAGFTLPILQRLADKHFDRNRPVRALILTPTRELAAQVGESVTKYGAHLVPLLKSDVVFGGVKINPQMIRLRGGVDILTATPGRLLDLVAQNAVKLNQVEVLVLDEADRMLDMGFIRDIHKILALLPKKRQNLLFSATYSPEIRKLTQNLLIDPVRIEVAVENAAADTVEQIAYSVNKTAKAAFLTQLIKHNDWRQVLVFTSTKHGANKLTEKLNSAQISAKAIHGNKSQGARTSALADFKSGGIRVLVATDVAARGIDIVQLPHVVNYELPRSSADYVHRIGRTGRAGRGGLAVSLISEEESNALRLVEKLIGAKIKRGQATGF</sequence>
<proteinExistence type="inferred from homology"/>
<dbReference type="InterPro" id="IPR014001">
    <property type="entry name" value="Helicase_ATP-bd"/>
</dbReference>
<evidence type="ECO:0000256" key="11">
    <source>
        <dbReference type="RuleBase" id="RU000492"/>
    </source>
</evidence>
<organism evidence="15 16">
    <name type="scientific">Methylomicrobium album BG8</name>
    <dbReference type="NCBI Taxonomy" id="686340"/>
    <lineage>
        <taxon>Bacteria</taxon>
        <taxon>Pseudomonadati</taxon>
        <taxon>Pseudomonadota</taxon>
        <taxon>Gammaproteobacteria</taxon>
        <taxon>Methylococcales</taxon>
        <taxon>Methylococcaceae</taxon>
        <taxon>Methylomicrobium</taxon>
    </lineage>
</organism>
<dbReference type="InterPro" id="IPR044742">
    <property type="entry name" value="DEAD/DEAH_RhlB"/>
</dbReference>
<dbReference type="InterPro" id="IPR014014">
    <property type="entry name" value="RNA_helicase_DEAD_Q_motif"/>
</dbReference>
<keyword evidence="4 11" id="KW-0378">Hydrolase</keyword>